<reference evidence="2 3" key="1">
    <citation type="submission" date="2022-03" db="EMBL/GenBank/DDBJ databases">
        <authorList>
            <person name="Macdonald S."/>
            <person name="Ahmed S."/>
            <person name="Newling K."/>
        </authorList>
    </citation>
    <scope>NUCLEOTIDE SEQUENCE [LARGE SCALE GENOMIC DNA]</scope>
</reference>
<evidence type="ECO:0000256" key="1">
    <source>
        <dbReference type="SAM" id="MobiDB-lite"/>
    </source>
</evidence>
<dbReference type="AlphaFoldDB" id="A0ABC8K7Y2"/>
<evidence type="ECO:0000313" key="3">
    <source>
        <dbReference type="Proteomes" id="UP001642260"/>
    </source>
</evidence>
<dbReference type="Proteomes" id="UP001642260">
    <property type="component" value="Unassembled WGS sequence"/>
</dbReference>
<proteinExistence type="predicted"/>
<organism evidence="2 3">
    <name type="scientific">Eruca vesicaria subsp. sativa</name>
    <name type="common">Garden rocket</name>
    <name type="synonym">Eruca sativa</name>
    <dbReference type="NCBI Taxonomy" id="29727"/>
    <lineage>
        <taxon>Eukaryota</taxon>
        <taxon>Viridiplantae</taxon>
        <taxon>Streptophyta</taxon>
        <taxon>Embryophyta</taxon>
        <taxon>Tracheophyta</taxon>
        <taxon>Spermatophyta</taxon>
        <taxon>Magnoliopsida</taxon>
        <taxon>eudicotyledons</taxon>
        <taxon>Gunneridae</taxon>
        <taxon>Pentapetalae</taxon>
        <taxon>rosids</taxon>
        <taxon>malvids</taxon>
        <taxon>Brassicales</taxon>
        <taxon>Brassicaceae</taxon>
        <taxon>Brassiceae</taxon>
        <taxon>Eruca</taxon>
    </lineage>
</organism>
<feature type="compositionally biased region" description="Acidic residues" evidence="1">
    <location>
        <begin position="49"/>
        <end position="58"/>
    </location>
</feature>
<accession>A0ABC8K7Y2</accession>
<evidence type="ECO:0000313" key="2">
    <source>
        <dbReference type="EMBL" id="CAH8355010.1"/>
    </source>
</evidence>
<comment type="caution">
    <text evidence="2">The sequence shown here is derived from an EMBL/GenBank/DDBJ whole genome shotgun (WGS) entry which is preliminary data.</text>
</comment>
<dbReference type="EMBL" id="CAKOAT010201822">
    <property type="protein sequence ID" value="CAH8355010.1"/>
    <property type="molecule type" value="Genomic_DNA"/>
</dbReference>
<name>A0ABC8K7Y2_ERUVS</name>
<keyword evidence="3" id="KW-1185">Reference proteome</keyword>
<gene>
    <name evidence="2" type="ORF">ERUC_LOCUS20765</name>
</gene>
<protein>
    <submittedName>
        <fullName evidence="2">Uncharacterized protein</fullName>
    </submittedName>
</protein>
<feature type="region of interest" description="Disordered" evidence="1">
    <location>
        <begin position="43"/>
        <end position="66"/>
    </location>
</feature>
<sequence length="66" mass="6942">MGLISVLKSTSAADSTLLGVSPSKSSSLIPWLNPVKIDDVDRGGTAFFDDGDEDDEKDSSDQVLPT</sequence>